<keyword evidence="4 12" id="KW-0812">Transmembrane</keyword>
<dbReference type="PROSITE" id="PS50929">
    <property type="entry name" value="ABC_TM1F"/>
    <property type="match status" value="2"/>
</dbReference>
<dbReference type="CDD" id="cd03250">
    <property type="entry name" value="ABCC_MRP_domain1"/>
    <property type="match status" value="1"/>
</dbReference>
<dbReference type="SUPFAM" id="SSF52540">
    <property type="entry name" value="P-loop containing nucleoside triphosphate hydrolases"/>
    <property type="match status" value="2"/>
</dbReference>
<evidence type="ECO:0000256" key="4">
    <source>
        <dbReference type="ARBA" id="ARBA00022692"/>
    </source>
</evidence>
<evidence type="ECO:0000256" key="2">
    <source>
        <dbReference type="ARBA" id="ARBA00009726"/>
    </source>
</evidence>
<feature type="compositionally biased region" description="Polar residues" evidence="11">
    <location>
        <begin position="1418"/>
        <end position="1430"/>
    </location>
</feature>
<keyword evidence="9 12" id="KW-0472">Membrane</keyword>
<feature type="transmembrane region" description="Helical" evidence="12">
    <location>
        <begin position="312"/>
        <end position="331"/>
    </location>
</feature>
<feature type="domain" description="ABC transporter" evidence="14">
    <location>
        <begin position="620"/>
        <end position="874"/>
    </location>
</feature>
<evidence type="ECO:0000256" key="11">
    <source>
        <dbReference type="SAM" id="MobiDB-lite"/>
    </source>
</evidence>
<feature type="transmembrane region" description="Helical" evidence="12">
    <location>
        <begin position="554"/>
        <end position="577"/>
    </location>
</feature>
<dbReference type="Gene3D" id="3.40.50.300">
    <property type="entry name" value="P-loop containing nucleotide triphosphate hydrolases"/>
    <property type="match status" value="2"/>
</dbReference>
<evidence type="ECO:0000259" key="14">
    <source>
        <dbReference type="PROSITE" id="PS50893"/>
    </source>
</evidence>
<feature type="transmembrane region" description="Helical" evidence="12">
    <location>
        <begin position="170"/>
        <end position="191"/>
    </location>
</feature>
<feature type="transmembrane region" description="Helical" evidence="12">
    <location>
        <begin position="523"/>
        <end position="542"/>
    </location>
</feature>
<feature type="transmembrane region" description="Helical" evidence="12">
    <location>
        <begin position="105"/>
        <end position="125"/>
    </location>
</feature>
<feature type="domain" description="ABC transmembrane type-1" evidence="15">
    <location>
        <begin position="280"/>
        <end position="593"/>
    </location>
</feature>
<evidence type="ECO:0000256" key="5">
    <source>
        <dbReference type="ARBA" id="ARBA00022737"/>
    </source>
</evidence>
<evidence type="ECO:0000313" key="16">
    <source>
        <dbReference type="EMBL" id="KAJ5175218.1"/>
    </source>
</evidence>
<evidence type="ECO:0000256" key="10">
    <source>
        <dbReference type="ARBA" id="ARBA00023180"/>
    </source>
</evidence>
<dbReference type="Gene3D" id="1.20.1560.10">
    <property type="entry name" value="ABC transporter type 1, transmembrane domain"/>
    <property type="match status" value="2"/>
</dbReference>
<dbReference type="PANTHER" id="PTHR24223">
    <property type="entry name" value="ATP-BINDING CASSETTE SUB-FAMILY C"/>
    <property type="match status" value="1"/>
</dbReference>
<dbReference type="FunFam" id="3.40.50.300:FF:000825">
    <property type="entry name" value="ABC bile acid transporter"/>
    <property type="match status" value="1"/>
</dbReference>
<feature type="signal peptide" evidence="13">
    <location>
        <begin position="1"/>
        <end position="20"/>
    </location>
</feature>
<evidence type="ECO:0000256" key="1">
    <source>
        <dbReference type="ARBA" id="ARBA00004141"/>
    </source>
</evidence>
<evidence type="ECO:0008006" key="18">
    <source>
        <dbReference type="Google" id="ProtNLM"/>
    </source>
</evidence>
<dbReference type="InterPro" id="IPR050173">
    <property type="entry name" value="ABC_transporter_C-like"/>
</dbReference>
<gene>
    <name evidence="16" type="ORF">N7482_001095</name>
</gene>
<dbReference type="InterPro" id="IPR017871">
    <property type="entry name" value="ABC_transporter-like_CS"/>
</dbReference>
<dbReference type="CDD" id="cd03244">
    <property type="entry name" value="ABCC_MRP_domain2"/>
    <property type="match status" value="1"/>
</dbReference>
<dbReference type="PROSITE" id="PS00211">
    <property type="entry name" value="ABC_TRANSPORTER_1"/>
    <property type="match status" value="1"/>
</dbReference>
<feature type="transmembrane region" description="Helical" evidence="12">
    <location>
        <begin position="1017"/>
        <end position="1039"/>
    </location>
</feature>
<keyword evidence="3" id="KW-0813">Transport</keyword>
<keyword evidence="6" id="KW-0547">Nucleotide-binding</keyword>
<dbReference type="Pfam" id="PF00664">
    <property type="entry name" value="ABC_membrane"/>
    <property type="match status" value="2"/>
</dbReference>
<keyword evidence="17" id="KW-1185">Reference proteome</keyword>
<comment type="subcellular location">
    <subcellularLocation>
        <location evidence="1">Membrane</location>
        <topology evidence="1">Multi-pass membrane protein</topology>
    </subcellularLocation>
</comment>
<dbReference type="GeneID" id="81422396"/>
<feature type="region of interest" description="Disordered" evidence="11">
    <location>
        <begin position="1416"/>
        <end position="1439"/>
    </location>
</feature>
<keyword evidence="13" id="KW-0732">Signal</keyword>
<dbReference type="InterPro" id="IPR011527">
    <property type="entry name" value="ABC1_TM_dom"/>
</dbReference>
<dbReference type="CDD" id="cd18596">
    <property type="entry name" value="ABC_6TM_VMR1_D1_like"/>
    <property type="match status" value="1"/>
</dbReference>
<reference evidence="16" key="2">
    <citation type="journal article" date="2023" name="IMA Fungus">
        <title>Comparative genomic study of the Penicillium genus elucidates a diverse pangenome and 15 lateral gene transfer events.</title>
        <authorList>
            <person name="Petersen C."/>
            <person name="Sorensen T."/>
            <person name="Nielsen M.R."/>
            <person name="Sondergaard T.E."/>
            <person name="Sorensen J.L."/>
            <person name="Fitzpatrick D.A."/>
            <person name="Frisvad J.C."/>
            <person name="Nielsen K.L."/>
        </authorList>
    </citation>
    <scope>NUCLEOTIDE SEQUENCE</scope>
    <source>
        <strain evidence="16">IBT 26290</strain>
    </source>
</reference>
<dbReference type="SMART" id="SM00382">
    <property type="entry name" value="AAA"/>
    <property type="match status" value="2"/>
</dbReference>
<feature type="domain" description="ABC transporter" evidence="14">
    <location>
        <begin position="1292"/>
        <end position="1563"/>
    </location>
</feature>
<feature type="transmembrane region" description="Helical" evidence="12">
    <location>
        <begin position="1204"/>
        <end position="1224"/>
    </location>
</feature>
<dbReference type="Pfam" id="PF00005">
    <property type="entry name" value="ABC_tran"/>
    <property type="match status" value="2"/>
</dbReference>
<evidence type="ECO:0000256" key="9">
    <source>
        <dbReference type="ARBA" id="ARBA00023136"/>
    </source>
</evidence>
<name>A0A9W9LSL1_9EURO</name>
<keyword evidence="10" id="KW-0325">Glycoprotein</keyword>
<keyword evidence="5" id="KW-0677">Repeat</keyword>
<dbReference type="Proteomes" id="UP001149163">
    <property type="component" value="Unassembled WGS sequence"/>
</dbReference>
<evidence type="ECO:0000256" key="3">
    <source>
        <dbReference type="ARBA" id="ARBA00022448"/>
    </source>
</evidence>
<dbReference type="SUPFAM" id="SSF90123">
    <property type="entry name" value="ABC transporter transmembrane region"/>
    <property type="match status" value="2"/>
</dbReference>
<dbReference type="PROSITE" id="PS50893">
    <property type="entry name" value="ABC_TRANSPORTER_2"/>
    <property type="match status" value="2"/>
</dbReference>
<evidence type="ECO:0000256" key="6">
    <source>
        <dbReference type="ARBA" id="ARBA00022741"/>
    </source>
</evidence>
<dbReference type="GO" id="GO:0005524">
    <property type="term" value="F:ATP binding"/>
    <property type="evidence" value="ECO:0007669"/>
    <property type="project" value="UniProtKB-KW"/>
</dbReference>
<dbReference type="InterPro" id="IPR027417">
    <property type="entry name" value="P-loop_NTPase"/>
</dbReference>
<dbReference type="OrthoDB" id="6500128at2759"/>
<keyword evidence="7" id="KW-0067">ATP-binding</keyword>
<keyword evidence="8 12" id="KW-1133">Transmembrane helix</keyword>
<dbReference type="RefSeq" id="XP_056546826.1">
    <property type="nucleotide sequence ID" value="XM_056683220.1"/>
</dbReference>
<evidence type="ECO:0000256" key="7">
    <source>
        <dbReference type="ARBA" id="ARBA00022840"/>
    </source>
</evidence>
<feature type="transmembrane region" description="Helical" evidence="12">
    <location>
        <begin position="453"/>
        <end position="471"/>
    </location>
</feature>
<dbReference type="InterPro" id="IPR003439">
    <property type="entry name" value="ABC_transporter-like_ATP-bd"/>
</dbReference>
<feature type="region of interest" description="Disordered" evidence="11">
    <location>
        <begin position="905"/>
        <end position="927"/>
    </location>
</feature>
<sequence length="1579" mass="174228">MSSNVQVASLVAGSIAVLLAGLDSIPAIKSIADRIACTSPQQDEADLAKTAYRDEDGEATEESLHAFSDKWQRVAIALFSGSGVLVTLALAVLTTLKYNTDYTILAWLQFGIWVFLSVQAIAFFTEPRPTRRFVLGQFAFGGSLTALAIAGIQIRLAWNNQSILLREKLWIGLIIVQLASALLRALFSILLPRRPDVFYNGQVVDRELTVSAFGRFTFSWAQNILNYAVKNRTLALGDLPKLRSVKRAEHLRTHFERAKGSRTIWKALIFAHWDTLLFQLFLTVVTSTLSFGPQVALFKILSSLETRGTDSFNPLQTLFWVLALGGLMLLHSTIEAWLFWVVCSKLFVPIYAELSAAVFAKSMRRKDAKQTEKSKNKDDPNASMKALLQEQAEEEEDDEASIKKSRQSIINLAAVDARRISDFTSYAYLIPFASLKIIIGCSFLVKILGWRSALAGIAVSLLVTPLNIFAAKKYTGAQDKLMKLRDQKMAIVTEVLQGIRQVKFSALEEQWQKKIGQAREAELGALWISFLYDVVLMAIWILGPIGLAAISLTVYALIHGGLSASVAFTAMAVFGALEMSLAVLPEIISNGLEAKVSADRIDIYMRSAEKIVNTVPSDTIAFEEASVAWPAEKEEGEEDDEDRFLLREMNLVFPSKGLSVISGRTGSGKSLLLASILGECDVLEGTVKVPVPPPTKDRFDHLATSANWTIDSAIAYVAQVPWIENATIKANILFGLPYNEDRYRKTLFACALEKDLEMMPDGELTDIGANGVNLSGGQRWRVSFARALYSRAGILVMDDIFSALDAHTGRHVYEHALTGELGQGRTRVLVTHHVALCLPKTDYSVLLENGRVKYAGTIDDLRKEKHLDDILREEHEATEEDQNALNEELAGVAPEETNLQKIISNTPHQQPSTSHDDTATKRASPKKFIEDEQREVGSIHLSVYRTYFSMGGHAILWLITIMVYLSYSSLMVGRAWWINVWSSASSNTEAYPEHFQALLQHTMSRTNSATHDNNLQWYLGVYIGISVLACILGTARFYFILSASVRASRNLFDRLTYAILRAPLRWLDTVPLGRILNRFTSDFHMIDSRLGYELGFFCSQILEMCGILVAGVLVSPLVILFASILFVICMKLSMTYLAGAREIKRLESTAKSPVFEQFGSSLAGLITIRAFTKSETFIEVIYSKIDAHAQAWWTMWLFNRWLGIRMNVVGAVFSTLTAALVVSLPGISASLAGFALSFTLQCNSAIAFALRQYANIELNMNATERVIEYSKIELENQGGAHAPAAWPTEGRLEVKDLVVGYAPDMPPVLKGLTFTIEKNQRVGVVGRTGAGKSSLTLALFRFLEARQGQILIDGLDVSKITLHDLRSRLAIIPQDPVLFSGTVRSNLDPFDEYSDTELQDALARVRLISSSVEDDEATLTSQAGTPRQSSTTGATTPDTATAQQANTNMFTSLSASISEGGLNLSQGQRQLLCLARAIVSRPKIMVLDEATSAVDMETDALIQQSIRAEFGRDATTLLVIAHRLSTIADFDRILVMDAGKAVEFGPPKDLMGIENGVFKSLVDNSGEKAVLEKMIFGEN</sequence>
<comment type="similarity">
    <text evidence="2">Belongs to the ABC transporter superfamily. ABCC family. Conjugate transporter (TC 3.A.1.208) subfamily.</text>
</comment>
<proteinExistence type="inferred from homology"/>
<dbReference type="InterPro" id="IPR036640">
    <property type="entry name" value="ABC1_TM_sf"/>
</dbReference>
<feature type="transmembrane region" description="Helical" evidence="12">
    <location>
        <begin position="954"/>
        <end position="977"/>
    </location>
</feature>
<comment type="caution">
    <text evidence="16">The sequence shown here is derived from an EMBL/GenBank/DDBJ whole genome shotgun (WGS) entry which is preliminary data.</text>
</comment>
<evidence type="ECO:0000256" key="8">
    <source>
        <dbReference type="ARBA" id="ARBA00022989"/>
    </source>
</evidence>
<evidence type="ECO:0000256" key="13">
    <source>
        <dbReference type="SAM" id="SignalP"/>
    </source>
</evidence>
<feature type="transmembrane region" description="Helical" evidence="12">
    <location>
        <begin position="137"/>
        <end position="158"/>
    </location>
</feature>
<dbReference type="EMBL" id="JAPQKN010000001">
    <property type="protein sequence ID" value="KAJ5175218.1"/>
    <property type="molecule type" value="Genomic_DNA"/>
</dbReference>
<evidence type="ECO:0000259" key="15">
    <source>
        <dbReference type="PROSITE" id="PS50929"/>
    </source>
</evidence>
<dbReference type="PANTHER" id="PTHR24223:SF456">
    <property type="entry name" value="MULTIDRUG RESISTANCE-ASSOCIATED PROTEIN LETHAL(2)03659"/>
    <property type="match status" value="1"/>
</dbReference>
<dbReference type="GO" id="GO:0005737">
    <property type="term" value="C:cytoplasm"/>
    <property type="evidence" value="ECO:0007669"/>
    <property type="project" value="UniProtKB-ARBA"/>
</dbReference>
<reference evidence="16" key="1">
    <citation type="submission" date="2022-11" db="EMBL/GenBank/DDBJ databases">
        <authorList>
            <person name="Petersen C."/>
        </authorList>
    </citation>
    <scope>NUCLEOTIDE SEQUENCE</scope>
    <source>
        <strain evidence="16">IBT 26290</strain>
    </source>
</reference>
<dbReference type="InterPro" id="IPR003593">
    <property type="entry name" value="AAA+_ATPase"/>
</dbReference>
<protein>
    <recommendedName>
        <fullName evidence="18">ABC transporter</fullName>
    </recommendedName>
</protein>
<dbReference type="GO" id="GO:0140359">
    <property type="term" value="F:ABC-type transporter activity"/>
    <property type="evidence" value="ECO:0007669"/>
    <property type="project" value="InterPro"/>
</dbReference>
<feature type="transmembrane region" description="Helical" evidence="12">
    <location>
        <begin position="1230"/>
        <end position="1250"/>
    </location>
</feature>
<feature type="transmembrane region" description="Helical" evidence="12">
    <location>
        <begin position="426"/>
        <end position="447"/>
    </location>
</feature>
<feature type="domain" description="ABC transmembrane type-1" evidence="15">
    <location>
        <begin position="998"/>
        <end position="1258"/>
    </location>
</feature>
<dbReference type="GO" id="GO:0016887">
    <property type="term" value="F:ATP hydrolysis activity"/>
    <property type="evidence" value="ECO:0007669"/>
    <property type="project" value="InterPro"/>
</dbReference>
<feature type="transmembrane region" description="Helical" evidence="12">
    <location>
        <begin position="74"/>
        <end position="93"/>
    </location>
</feature>
<feature type="transmembrane region" description="Helical" evidence="12">
    <location>
        <begin position="337"/>
        <end position="360"/>
    </location>
</feature>
<dbReference type="GO" id="GO:0016020">
    <property type="term" value="C:membrane"/>
    <property type="evidence" value="ECO:0007669"/>
    <property type="project" value="UniProtKB-SubCell"/>
</dbReference>
<feature type="transmembrane region" description="Helical" evidence="12">
    <location>
        <begin position="276"/>
        <end position="300"/>
    </location>
</feature>
<dbReference type="CDD" id="cd18604">
    <property type="entry name" value="ABC_6TM_VMR1_D2_like"/>
    <property type="match status" value="1"/>
</dbReference>
<dbReference type="FunFam" id="1.20.1560.10:FF:000013">
    <property type="entry name" value="ABC transporter C family member 2"/>
    <property type="match status" value="1"/>
</dbReference>
<evidence type="ECO:0000256" key="12">
    <source>
        <dbReference type="SAM" id="Phobius"/>
    </source>
</evidence>
<feature type="chain" id="PRO_5040943397" description="ABC transporter" evidence="13">
    <location>
        <begin position="21"/>
        <end position="1579"/>
    </location>
</feature>
<organism evidence="16 17">
    <name type="scientific">Penicillium canariense</name>
    <dbReference type="NCBI Taxonomy" id="189055"/>
    <lineage>
        <taxon>Eukaryota</taxon>
        <taxon>Fungi</taxon>
        <taxon>Dikarya</taxon>
        <taxon>Ascomycota</taxon>
        <taxon>Pezizomycotina</taxon>
        <taxon>Eurotiomycetes</taxon>
        <taxon>Eurotiomycetidae</taxon>
        <taxon>Eurotiales</taxon>
        <taxon>Aspergillaceae</taxon>
        <taxon>Penicillium</taxon>
    </lineage>
</organism>
<evidence type="ECO:0000313" key="17">
    <source>
        <dbReference type="Proteomes" id="UP001149163"/>
    </source>
</evidence>
<accession>A0A9W9LSL1</accession>